<proteinExistence type="predicted"/>
<dbReference type="Proteomes" id="UP001153331">
    <property type="component" value="Unassembled WGS sequence"/>
</dbReference>
<organism evidence="1 2">
    <name type="scientific">Boeremia exigua</name>
    <dbReference type="NCBI Taxonomy" id="749465"/>
    <lineage>
        <taxon>Eukaryota</taxon>
        <taxon>Fungi</taxon>
        <taxon>Dikarya</taxon>
        <taxon>Ascomycota</taxon>
        <taxon>Pezizomycotina</taxon>
        <taxon>Dothideomycetes</taxon>
        <taxon>Pleosporomycetidae</taxon>
        <taxon>Pleosporales</taxon>
        <taxon>Pleosporineae</taxon>
        <taxon>Didymellaceae</taxon>
        <taxon>Boeremia</taxon>
    </lineage>
</organism>
<evidence type="ECO:0000313" key="1">
    <source>
        <dbReference type="EMBL" id="KAJ8108473.1"/>
    </source>
</evidence>
<name>A0ACC2I0D4_9PLEO</name>
<gene>
    <name evidence="1" type="ORF">OPT61_g8149</name>
</gene>
<sequence length="106" mass="11059">MVLVRAEELGTICSFSDVGRRSGSESLTVRGKADGGCKMSVTVGPDLGLVLVWLSGSASRSKGQQRPTYAGRGQRLSPPSLESLFAEAMHLNPAMFRSGECGGAQG</sequence>
<keyword evidence="2" id="KW-1185">Reference proteome</keyword>
<evidence type="ECO:0000313" key="2">
    <source>
        <dbReference type="Proteomes" id="UP001153331"/>
    </source>
</evidence>
<protein>
    <submittedName>
        <fullName evidence="1">Uncharacterized protein</fullName>
    </submittedName>
</protein>
<dbReference type="EMBL" id="JAPHNI010000744">
    <property type="protein sequence ID" value="KAJ8108473.1"/>
    <property type="molecule type" value="Genomic_DNA"/>
</dbReference>
<comment type="caution">
    <text evidence="1">The sequence shown here is derived from an EMBL/GenBank/DDBJ whole genome shotgun (WGS) entry which is preliminary data.</text>
</comment>
<accession>A0ACC2I0D4</accession>
<reference evidence="1" key="1">
    <citation type="submission" date="2022-11" db="EMBL/GenBank/DDBJ databases">
        <title>Genome Sequence of Boeremia exigua.</title>
        <authorList>
            <person name="Buettner E."/>
        </authorList>
    </citation>
    <scope>NUCLEOTIDE SEQUENCE</scope>
    <source>
        <strain evidence="1">CU02</strain>
    </source>
</reference>